<dbReference type="GO" id="GO:0006352">
    <property type="term" value="P:DNA-templated transcription initiation"/>
    <property type="evidence" value="ECO:0007669"/>
    <property type="project" value="InterPro"/>
</dbReference>
<dbReference type="GO" id="GO:0003677">
    <property type="term" value="F:DNA binding"/>
    <property type="evidence" value="ECO:0007669"/>
    <property type="project" value="InterPro"/>
</dbReference>
<keyword evidence="3" id="KW-0731">Sigma factor</keyword>
<feature type="domain" description="RNA polymerase sigma factor 70 region 4 type 2" evidence="6">
    <location>
        <begin position="129"/>
        <end position="181"/>
    </location>
</feature>
<dbReference type="PANTHER" id="PTHR43133">
    <property type="entry name" value="RNA POLYMERASE ECF-TYPE SIGMA FACTO"/>
    <property type="match status" value="1"/>
</dbReference>
<feature type="domain" description="RNA polymerase sigma-70 region 2" evidence="5">
    <location>
        <begin position="29"/>
        <end position="95"/>
    </location>
</feature>
<organism evidence="7 8">
    <name type="scientific">Candidatus Yanofskybacteria bacterium GW2011_GWE2_40_11</name>
    <dbReference type="NCBI Taxonomy" id="1619033"/>
    <lineage>
        <taxon>Bacteria</taxon>
        <taxon>Candidatus Yanofskyibacteriota</taxon>
    </lineage>
</organism>
<name>A0A0G0QKT4_9BACT</name>
<evidence type="ECO:0000256" key="1">
    <source>
        <dbReference type="ARBA" id="ARBA00010641"/>
    </source>
</evidence>
<keyword evidence="4" id="KW-0804">Transcription</keyword>
<evidence type="ECO:0000256" key="4">
    <source>
        <dbReference type="ARBA" id="ARBA00023163"/>
    </source>
</evidence>
<dbReference type="SUPFAM" id="SSF88659">
    <property type="entry name" value="Sigma3 and sigma4 domains of RNA polymerase sigma factors"/>
    <property type="match status" value="1"/>
</dbReference>
<accession>A0A0G0QKT4</accession>
<dbReference type="EMBL" id="LBXZ01000002">
    <property type="protein sequence ID" value="KKR41034.1"/>
    <property type="molecule type" value="Genomic_DNA"/>
</dbReference>
<dbReference type="NCBIfam" id="TIGR02937">
    <property type="entry name" value="sigma70-ECF"/>
    <property type="match status" value="1"/>
</dbReference>
<dbReference type="AlphaFoldDB" id="A0A0G0QKT4"/>
<dbReference type="Pfam" id="PF08281">
    <property type="entry name" value="Sigma70_r4_2"/>
    <property type="match status" value="1"/>
</dbReference>
<dbReference type="PANTHER" id="PTHR43133:SF62">
    <property type="entry name" value="RNA POLYMERASE SIGMA FACTOR SIGZ"/>
    <property type="match status" value="1"/>
</dbReference>
<dbReference type="InterPro" id="IPR007627">
    <property type="entry name" value="RNA_pol_sigma70_r2"/>
</dbReference>
<dbReference type="InterPro" id="IPR036388">
    <property type="entry name" value="WH-like_DNA-bd_sf"/>
</dbReference>
<dbReference type="Proteomes" id="UP000034072">
    <property type="component" value="Unassembled WGS sequence"/>
</dbReference>
<dbReference type="InterPro" id="IPR013325">
    <property type="entry name" value="RNA_pol_sigma_r2"/>
</dbReference>
<dbReference type="SUPFAM" id="SSF88946">
    <property type="entry name" value="Sigma2 domain of RNA polymerase sigma factors"/>
    <property type="match status" value="1"/>
</dbReference>
<keyword evidence="2" id="KW-0805">Transcription regulation</keyword>
<evidence type="ECO:0000256" key="2">
    <source>
        <dbReference type="ARBA" id="ARBA00023015"/>
    </source>
</evidence>
<protein>
    <submittedName>
        <fullName evidence="7">RNA polymerase, sigma-24 subunit, ECF subfamily</fullName>
    </submittedName>
</protein>
<gene>
    <name evidence="7" type="ORF">UT75_C0002G0071</name>
</gene>
<evidence type="ECO:0000259" key="6">
    <source>
        <dbReference type="Pfam" id="PF08281"/>
    </source>
</evidence>
<proteinExistence type="inferred from homology"/>
<comment type="similarity">
    <text evidence="1">Belongs to the sigma-70 factor family. ECF subfamily.</text>
</comment>
<evidence type="ECO:0000313" key="8">
    <source>
        <dbReference type="Proteomes" id="UP000034072"/>
    </source>
</evidence>
<dbReference type="Gene3D" id="1.10.1740.10">
    <property type="match status" value="1"/>
</dbReference>
<reference evidence="7 8" key="1">
    <citation type="journal article" date="2015" name="Nature">
        <title>rRNA introns, odd ribosomes, and small enigmatic genomes across a large radiation of phyla.</title>
        <authorList>
            <person name="Brown C.T."/>
            <person name="Hug L.A."/>
            <person name="Thomas B.C."/>
            <person name="Sharon I."/>
            <person name="Castelle C.J."/>
            <person name="Singh A."/>
            <person name="Wilkins M.J."/>
            <person name="Williams K.H."/>
            <person name="Banfield J.F."/>
        </authorList>
    </citation>
    <scope>NUCLEOTIDE SEQUENCE [LARGE SCALE GENOMIC DNA]</scope>
</reference>
<comment type="caution">
    <text evidence="7">The sequence shown here is derived from an EMBL/GenBank/DDBJ whole genome shotgun (WGS) entry which is preliminary data.</text>
</comment>
<dbReference type="GO" id="GO:0016987">
    <property type="term" value="F:sigma factor activity"/>
    <property type="evidence" value="ECO:0007669"/>
    <property type="project" value="UniProtKB-KW"/>
</dbReference>
<dbReference type="InterPro" id="IPR014284">
    <property type="entry name" value="RNA_pol_sigma-70_dom"/>
</dbReference>
<dbReference type="InterPro" id="IPR039425">
    <property type="entry name" value="RNA_pol_sigma-70-like"/>
</dbReference>
<dbReference type="Gene3D" id="1.10.10.10">
    <property type="entry name" value="Winged helix-like DNA-binding domain superfamily/Winged helix DNA-binding domain"/>
    <property type="match status" value="1"/>
</dbReference>
<evidence type="ECO:0000256" key="3">
    <source>
        <dbReference type="ARBA" id="ARBA00023082"/>
    </source>
</evidence>
<sequence>MVLMPMNSLTDEQLVQKYLGKDDKALEGLIKRYLPIIFGFVKRYTGNQDTASDVAQEVFVKVWKNLKNFDQSKSFRTWIFTIAKRTAIDELRKKNALPFSVLKENGFPESIVDESPSIPDQIFAQEQSRKLSAALARLPVGYNSVINLYSNNGLNFREIAILLNEPLNTVKSRYRRGLALLRKLL</sequence>
<dbReference type="InterPro" id="IPR013324">
    <property type="entry name" value="RNA_pol_sigma_r3/r4-like"/>
</dbReference>
<evidence type="ECO:0000259" key="5">
    <source>
        <dbReference type="Pfam" id="PF04542"/>
    </source>
</evidence>
<dbReference type="InterPro" id="IPR013249">
    <property type="entry name" value="RNA_pol_sigma70_r4_t2"/>
</dbReference>
<dbReference type="Pfam" id="PF04542">
    <property type="entry name" value="Sigma70_r2"/>
    <property type="match status" value="1"/>
</dbReference>
<evidence type="ECO:0000313" key="7">
    <source>
        <dbReference type="EMBL" id="KKR41034.1"/>
    </source>
</evidence>